<reference evidence="3" key="1">
    <citation type="journal article" date="2020" name="Nat. Commun.">
        <title>Genome assembly of wild tea tree DASZ reveals pedigree and selection history of tea varieties.</title>
        <authorList>
            <person name="Zhang W."/>
            <person name="Zhang Y."/>
            <person name="Qiu H."/>
            <person name="Guo Y."/>
            <person name="Wan H."/>
            <person name="Zhang X."/>
            <person name="Scossa F."/>
            <person name="Alseekh S."/>
            <person name="Zhang Q."/>
            <person name="Wang P."/>
            <person name="Xu L."/>
            <person name="Schmidt M.H."/>
            <person name="Jia X."/>
            <person name="Li D."/>
            <person name="Zhu A."/>
            <person name="Guo F."/>
            <person name="Chen W."/>
            <person name="Ni D."/>
            <person name="Usadel B."/>
            <person name="Fernie A.R."/>
            <person name="Wen W."/>
        </authorList>
    </citation>
    <scope>NUCLEOTIDE SEQUENCE [LARGE SCALE GENOMIC DNA]</scope>
    <source>
        <strain evidence="3">cv. G240</strain>
    </source>
</reference>
<comment type="caution">
    <text evidence="2">The sequence shown here is derived from an EMBL/GenBank/DDBJ whole genome shotgun (WGS) entry which is preliminary data.</text>
</comment>
<organism evidence="2 3">
    <name type="scientific">Camellia sinensis</name>
    <name type="common">Tea plant</name>
    <name type="synonym">Thea sinensis</name>
    <dbReference type="NCBI Taxonomy" id="4442"/>
    <lineage>
        <taxon>Eukaryota</taxon>
        <taxon>Viridiplantae</taxon>
        <taxon>Streptophyta</taxon>
        <taxon>Embryophyta</taxon>
        <taxon>Tracheophyta</taxon>
        <taxon>Spermatophyta</taxon>
        <taxon>Magnoliopsida</taxon>
        <taxon>eudicotyledons</taxon>
        <taxon>Gunneridae</taxon>
        <taxon>Pentapetalae</taxon>
        <taxon>asterids</taxon>
        <taxon>Ericales</taxon>
        <taxon>Theaceae</taxon>
        <taxon>Camellia</taxon>
    </lineage>
</organism>
<evidence type="ECO:0000313" key="2">
    <source>
        <dbReference type="EMBL" id="KAF5937164.1"/>
    </source>
</evidence>
<comment type="subunit">
    <text evidence="1">Homodimer.</text>
</comment>
<dbReference type="InterPro" id="IPR004265">
    <property type="entry name" value="Dirigent"/>
</dbReference>
<comment type="function">
    <text evidence="1">Dirigent proteins impart stereoselectivity on the phenoxy radical-coupling reaction, yielding optically active lignans from two molecules of coniferyl alcohol in the biosynthesis of lignans, flavonolignans, and alkaloids and thus plays a central role in plant secondary metabolism.</text>
</comment>
<comment type="subcellular location">
    <subcellularLocation>
        <location evidence="1">Secreted</location>
        <location evidence="1">Extracellular space</location>
        <location evidence="1">Apoplast</location>
    </subcellularLocation>
</comment>
<evidence type="ECO:0000256" key="1">
    <source>
        <dbReference type="RuleBase" id="RU363099"/>
    </source>
</evidence>
<keyword evidence="1" id="KW-0052">Apoplast</keyword>
<dbReference type="AlphaFoldDB" id="A0A7J7GCP4"/>
<proteinExistence type="inferred from homology"/>
<dbReference type="Pfam" id="PF03018">
    <property type="entry name" value="Dirigent"/>
    <property type="match status" value="1"/>
</dbReference>
<keyword evidence="1" id="KW-0964">Secreted</keyword>
<evidence type="ECO:0000313" key="3">
    <source>
        <dbReference type="Proteomes" id="UP000593564"/>
    </source>
</evidence>
<accession>A0A7J7GCP4</accession>
<comment type="similarity">
    <text evidence="1">Belongs to the plant dirigent protein family.</text>
</comment>
<dbReference type="EMBL" id="JACBKZ010000012">
    <property type="protein sequence ID" value="KAF5937164.1"/>
    <property type="molecule type" value="Genomic_DNA"/>
</dbReference>
<reference evidence="2 3" key="2">
    <citation type="submission" date="2020-07" db="EMBL/GenBank/DDBJ databases">
        <title>Genome assembly of wild tea tree DASZ reveals pedigree and selection history of tea varieties.</title>
        <authorList>
            <person name="Zhang W."/>
        </authorList>
    </citation>
    <scope>NUCLEOTIDE SEQUENCE [LARGE SCALE GENOMIC DNA]</scope>
    <source>
        <strain evidence="3">cv. G240</strain>
        <tissue evidence="2">Leaf</tissue>
    </source>
</reference>
<protein>
    <recommendedName>
        <fullName evidence="1">Dirigent protein</fullName>
    </recommendedName>
</protein>
<sequence length="68" mass="7423">MVARSQGFHASASQQDLGLFMVINFALSEAKYNGTTITVLGRNSAFTPVREMTVIEGICRSQHSPVCF</sequence>
<keyword evidence="3" id="KW-1185">Reference proteome</keyword>
<dbReference type="Proteomes" id="UP000593564">
    <property type="component" value="Unassembled WGS sequence"/>
</dbReference>
<dbReference type="PANTHER" id="PTHR21495">
    <property type="entry name" value="NUCLEOPORIN-RELATED"/>
    <property type="match status" value="1"/>
</dbReference>
<dbReference type="GO" id="GO:0048046">
    <property type="term" value="C:apoplast"/>
    <property type="evidence" value="ECO:0007669"/>
    <property type="project" value="UniProtKB-SubCell"/>
</dbReference>
<name>A0A7J7GCP4_CAMSI</name>
<gene>
    <name evidence="2" type="ORF">HYC85_024670</name>
</gene>